<feature type="region of interest" description="Disordered" evidence="1">
    <location>
        <begin position="230"/>
        <end position="287"/>
    </location>
</feature>
<accession>A0ABU7RLC6</accession>
<evidence type="ECO:0000256" key="1">
    <source>
        <dbReference type="SAM" id="MobiDB-lite"/>
    </source>
</evidence>
<feature type="compositionally biased region" description="Polar residues" evidence="1">
    <location>
        <begin position="275"/>
        <end position="286"/>
    </location>
</feature>
<proteinExistence type="predicted"/>
<dbReference type="Pfam" id="PF14258">
    <property type="entry name" value="DUF4350"/>
    <property type="match status" value="1"/>
</dbReference>
<evidence type="ECO:0000313" key="4">
    <source>
        <dbReference type="Proteomes" id="UP001332243"/>
    </source>
</evidence>
<reference evidence="3 4" key="1">
    <citation type="submission" date="2024-01" db="EMBL/GenBank/DDBJ databases">
        <title>Genome insights into Plantactinospora sonchi sp. nov.</title>
        <authorList>
            <person name="Wang L."/>
        </authorList>
    </citation>
    <scope>NUCLEOTIDE SEQUENCE [LARGE SCALE GENOMIC DNA]</scope>
    <source>
        <strain evidence="3 4">NEAU-QY2</strain>
    </source>
</reference>
<dbReference type="RefSeq" id="WP_331212354.1">
    <property type="nucleotide sequence ID" value="NZ_JAZGQK010000001.1"/>
</dbReference>
<feature type="compositionally biased region" description="Basic and acidic residues" evidence="1">
    <location>
        <begin position="431"/>
        <end position="442"/>
    </location>
</feature>
<evidence type="ECO:0000259" key="2">
    <source>
        <dbReference type="Pfam" id="PF14258"/>
    </source>
</evidence>
<dbReference type="Proteomes" id="UP001332243">
    <property type="component" value="Unassembled WGS sequence"/>
</dbReference>
<dbReference type="InterPro" id="IPR025646">
    <property type="entry name" value="DUF4350"/>
</dbReference>
<protein>
    <submittedName>
        <fullName evidence="3">DUF4350 domain-containing protein</fullName>
    </submittedName>
</protein>
<name>A0ABU7RLC6_9ACTN</name>
<gene>
    <name evidence="3" type="ORF">V1633_02085</name>
</gene>
<comment type="caution">
    <text evidence="3">The sequence shown here is derived from an EMBL/GenBank/DDBJ whole genome shotgun (WGS) entry which is preliminary data.</text>
</comment>
<evidence type="ECO:0000313" key="3">
    <source>
        <dbReference type="EMBL" id="MEE6257278.1"/>
    </source>
</evidence>
<feature type="domain" description="DUF4350" evidence="2">
    <location>
        <begin position="39"/>
        <end position="212"/>
    </location>
</feature>
<dbReference type="EMBL" id="JAZGQK010000001">
    <property type="protein sequence ID" value="MEE6257278.1"/>
    <property type="molecule type" value="Genomic_DNA"/>
</dbReference>
<keyword evidence="4" id="KW-1185">Reference proteome</keyword>
<organism evidence="3 4">
    <name type="scientific">Plantactinospora sonchi</name>
    <dbReference type="NCBI Taxonomy" id="1544735"/>
    <lineage>
        <taxon>Bacteria</taxon>
        <taxon>Bacillati</taxon>
        <taxon>Actinomycetota</taxon>
        <taxon>Actinomycetes</taxon>
        <taxon>Micromonosporales</taxon>
        <taxon>Micromonosporaceae</taxon>
        <taxon>Plantactinospora</taxon>
    </lineage>
</organism>
<feature type="region of interest" description="Disordered" evidence="1">
    <location>
        <begin position="420"/>
        <end position="442"/>
    </location>
</feature>
<sequence>MVIPLGVAAALLTTTLVTEEIDQPDRDTTGFLSPMGTDDVGGSRLAAELRARGVTVERTPTTPRALLRASGGGVTIFVPAPALVHPAYWQVLVDPAENVRVVLVDPPPQVLAEARVPLTDAGRRWATRALPADTDGRPCPLPEISTVGPAAALRQRYADPPQLSFRADLCYSGGVARTAWRGNDMVVVGASDPFRNDRIDEWHNLDLATGLLAVHGRVLWLDLADPEQSPPYHPDGELVWTPPPSGYGPGPGESEGDGQADDPRSGQSRPPDPQETPQADGPNSDNPLADAFPPWFWALLAQLALALLVAALWRSRRLGPPVPEPLPVTVPAAETTIGRGRLYHRARAYGPTAGILRAAALHRLGPALNLAPDTPPAELVHAVAARTGRPADDVHHLLFGADPTSNRELLDLARALDRLVPPAGQSPAHPPRHDHFVEGETR</sequence>